<proteinExistence type="predicted"/>
<dbReference type="GO" id="GO:0005524">
    <property type="term" value="F:ATP binding"/>
    <property type="evidence" value="ECO:0007669"/>
    <property type="project" value="UniProtKB-KW"/>
</dbReference>
<dbReference type="GO" id="GO:0006772">
    <property type="term" value="P:thiamine metabolic process"/>
    <property type="evidence" value="ECO:0007669"/>
    <property type="project" value="UniProtKB-UniRule"/>
</dbReference>
<dbReference type="OrthoDB" id="7057856at2"/>
<dbReference type="InterPro" id="IPR053149">
    <property type="entry name" value="TPK"/>
</dbReference>
<dbReference type="InterPro" id="IPR007373">
    <property type="entry name" value="Thiamin_PyroPKinase_B1-bd"/>
</dbReference>
<evidence type="ECO:0000256" key="2">
    <source>
        <dbReference type="ARBA" id="ARBA00022741"/>
    </source>
</evidence>
<dbReference type="GO" id="GO:0030975">
    <property type="term" value="F:thiamine binding"/>
    <property type="evidence" value="ECO:0007669"/>
    <property type="project" value="InterPro"/>
</dbReference>
<dbReference type="GO" id="GO:0016301">
    <property type="term" value="F:kinase activity"/>
    <property type="evidence" value="ECO:0007669"/>
    <property type="project" value="UniProtKB-KW"/>
</dbReference>
<dbReference type="GO" id="GO:0004788">
    <property type="term" value="F:thiamine diphosphokinase activity"/>
    <property type="evidence" value="ECO:0007669"/>
    <property type="project" value="UniProtKB-UniRule"/>
</dbReference>
<dbReference type="InterPro" id="IPR007371">
    <property type="entry name" value="TPK_catalytic"/>
</dbReference>
<keyword evidence="3 7" id="KW-0418">Kinase</keyword>
<evidence type="ECO:0000256" key="3">
    <source>
        <dbReference type="ARBA" id="ARBA00022777"/>
    </source>
</evidence>
<dbReference type="Pfam" id="PF04265">
    <property type="entry name" value="TPK_B1_binding"/>
    <property type="match status" value="1"/>
</dbReference>
<dbReference type="Pfam" id="PF04263">
    <property type="entry name" value="TPK_catalytic"/>
    <property type="match status" value="1"/>
</dbReference>
<name>A0A0P1EAB0_9RHOB</name>
<dbReference type="PANTHER" id="PTHR41299:SF1">
    <property type="entry name" value="THIAMINE PYROPHOSPHOKINASE"/>
    <property type="match status" value="1"/>
</dbReference>
<feature type="domain" description="Thiamin pyrophosphokinase thiamin-binding" evidence="6">
    <location>
        <begin position="135"/>
        <end position="207"/>
    </location>
</feature>
<reference evidence="7 8" key="1">
    <citation type="submission" date="2015-09" db="EMBL/GenBank/DDBJ databases">
        <authorList>
            <consortium name="Swine Surveillance"/>
        </authorList>
    </citation>
    <scope>NUCLEOTIDE SEQUENCE [LARGE SCALE GENOMIC DNA]</scope>
    <source>
        <strain evidence="7 8">CECT 4292</strain>
    </source>
</reference>
<dbReference type="EC" id="2.7.6.2" evidence="5"/>
<dbReference type="CDD" id="cd07995">
    <property type="entry name" value="TPK"/>
    <property type="match status" value="1"/>
</dbReference>
<dbReference type="GO" id="GO:0009229">
    <property type="term" value="P:thiamine diphosphate biosynthetic process"/>
    <property type="evidence" value="ECO:0007669"/>
    <property type="project" value="InterPro"/>
</dbReference>
<sequence>MINLSKKRPIVRSFEPIALVGGGEIGPDDLEVMLIRANTVVAADGGAAPLVESGCIPAAVIGDFDSLDSRHKDQIPVDRLYPIREQNSTDFDKALRSIDAPVVLGAGFLGGRLDHQLAVLNTLVQRQDRPCVLLGETEVVFHAPPQISLCITPGDVVSFFPFQRVTGTSRGLEWPIDDLVMEPGGQVGTSNRALADVELTVDAPGLLVMVPRYALDQVTQAFLSGQTGRWPARAE</sequence>
<dbReference type="NCBIfam" id="TIGR01378">
    <property type="entry name" value="thi_PPkinase"/>
    <property type="match status" value="1"/>
</dbReference>
<evidence type="ECO:0000259" key="6">
    <source>
        <dbReference type="SMART" id="SM00983"/>
    </source>
</evidence>
<keyword evidence="1" id="KW-0808">Transferase</keyword>
<dbReference type="AlphaFoldDB" id="A0A0P1EAB0"/>
<evidence type="ECO:0000313" key="7">
    <source>
        <dbReference type="EMBL" id="CUH46255.1"/>
    </source>
</evidence>
<dbReference type="EMBL" id="CYPU01000009">
    <property type="protein sequence ID" value="CUH46255.1"/>
    <property type="molecule type" value="Genomic_DNA"/>
</dbReference>
<organism evidence="7 8">
    <name type="scientific">Ruegeria atlantica</name>
    <dbReference type="NCBI Taxonomy" id="81569"/>
    <lineage>
        <taxon>Bacteria</taxon>
        <taxon>Pseudomonadati</taxon>
        <taxon>Pseudomonadota</taxon>
        <taxon>Alphaproteobacteria</taxon>
        <taxon>Rhodobacterales</taxon>
        <taxon>Roseobacteraceae</taxon>
        <taxon>Ruegeria</taxon>
    </lineage>
</organism>
<dbReference type="Gene3D" id="3.40.50.10240">
    <property type="entry name" value="Thiamin pyrophosphokinase, catalytic domain"/>
    <property type="match status" value="1"/>
</dbReference>
<dbReference type="SUPFAM" id="SSF63999">
    <property type="entry name" value="Thiamin pyrophosphokinase, catalytic domain"/>
    <property type="match status" value="1"/>
</dbReference>
<evidence type="ECO:0000256" key="1">
    <source>
        <dbReference type="ARBA" id="ARBA00022679"/>
    </source>
</evidence>
<dbReference type="RefSeq" id="WP_058276097.1">
    <property type="nucleotide sequence ID" value="NZ_CYPU01000009.1"/>
</dbReference>
<evidence type="ECO:0000313" key="8">
    <source>
        <dbReference type="Proteomes" id="UP000050783"/>
    </source>
</evidence>
<evidence type="ECO:0000256" key="4">
    <source>
        <dbReference type="ARBA" id="ARBA00022840"/>
    </source>
</evidence>
<dbReference type="SUPFAM" id="SSF63862">
    <property type="entry name" value="Thiamin pyrophosphokinase, substrate-binding domain"/>
    <property type="match status" value="1"/>
</dbReference>
<dbReference type="STRING" id="81569.RUM4293_03808"/>
<dbReference type="InterPro" id="IPR036371">
    <property type="entry name" value="TPK_B1-bd_sf"/>
</dbReference>
<dbReference type="InterPro" id="IPR006282">
    <property type="entry name" value="Thi_PPkinase"/>
</dbReference>
<dbReference type="GeneID" id="55491741"/>
<dbReference type="PANTHER" id="PTHR41299">
    <property type="entry name" value="THIAMINE PYROPHOSPHOKINASE"/>
    <property type="match status" value="1"/>
</dbReference>
<dbReference type="Proteomes" id="UP000050783">
    <property type="component" value="Unassembled WGS sequence"/>
</dbReference>
<gene>
    <name evidence="7" type="ORF">RUA4292_00420</name>
</gene>
<accession>A0A0P1EAB0</accession>
<dbReference type="InterPro" id="IPR036759">
    <property type="entry name" value="TPK_catalytic_sf"/>
</dbReference>
<keyword evidence="2" id="KW-0547">Nucleotide-binding</keyword>
<keyword evidence="4" id="KW-0067">ATP-binding</keyword>
<dbReference type="SMART" id="SM00983">
    <property type="entry name" value="TPK_B1_binding"/>
    <property type="match status" value="1"/>
</dbReference>
<protein>
    <recommendedName>
        <fullName evidence="5">Thiamine diphosphokinase</fullName>
        <ecNumber evidence="5">2.7.6.2</ecNumber>
    </recommendedName>
</protein>
<evidence type="ECO:0000256" key="5">
    <source>
        <dbReference type="NCBIfam" id="TIGR01378"/>
    </source>
</evidence>